<keyword evidence="2" id="KW-0479">Metal-binding</keyword>
<sequence>MSEDSVSGGCQCGAVRFSVNLPLGRASLCHCRMCQKATGGFFGPFVSVISGMTWTRGAPAYFQSSNRVRRGFCAQCGTPLSFEPDTGDVDLSIGAFDDPAPIRPTIQHDVSARMPWFEDLAGLPVRTREEVEKVQPYFASIVSLQHPDRDTD</sequence>
<evidence type="ECO:0000313" key="7">
    <source>
        <dbReference type="Proteomes" id="UP000676409"/>
    </source>
</evidence>
<evidence type="ECO:0000256" key="2">
    <source>
        <dbReference type="ARBA" id="ARBA00022723"/>
    </source>
</evidence>
<dbReference type="GO" id="GO:0046872">
    <property type="term" value="F:metal ion binding"/>
    <property type="evidence" value="ECO:0007669"/>
    <property type="project" value="UniProtKB-KW"/>
</dbReference>
<evidence type="ECO:0000256" key="3">
    <source>
        <dbReference type="ARBA" id="ARBA00022833"/>
    </source>
</evidence>
<dbReference type="PANTHER" id="PTHR33337">
    <property type="entry name" value="GFA DOMAIN-CONTAINING PROTEIN"/>
    <property type="match status" value="1"/>
</dbReference>
<dbReference type="InterPro" id="IPR006913">
    <property type="entry name" value="CENP-V/GFA"/>
</dbReference>
<reference evidence="6" key="1">
    <citation type="submission" date="2021-04" db="EMBL/GenBank/DDBJ databases">
        <title>The complete genome sequence of Caulobacter sp. S6.</title>
        <authorList>
            <person name="Tang Y."/>
            <person name="Ouyang W."/>
            <person name="Liu Q."/>
            <person name="Huang B."/>
            <person name="Guo Z."/>
            <person name="Lei P."/>
        </authorList>
    </citation>
    <scope>NUCLEOTIDE SEQUENCE</scope>
    <source>
        <strain evidence="6">S6</strain>
    </source>
</reference>
<dbReference type="InterPro" id="IPR011057">
    <property type="entry name" value="Mss4-like_sf"/>
</dbReference>
<feature type="domain" description="CENP-V/GFA" evidence="5">
    <location>
        <begin position="6"/>
        <end position="117"/>
    </location>
</feature>
<evidence type="ECO:0000259" key="5">
    <source>
        <dbReference type="PROSITE" id="PS51891"/>
    </source>
</evidence>
<keyword evidence="7" id="KW-1185">Reference proteome</keyword>
<keyword evidence="4" id="KW-0456">Lyase</keyword>
<gene>
    <name evidence="6" type="ORF">KCG34_16535</name>
</gene>
<proteinExistence type="inferred from homology"/>
<protein>
    <submittedName>
        <fullName evidence="6">GFA family protein</fullName>
    </submittedName>
</protein>
<dbReference type="PANTHER" id="PTHR33337:SF40">
    <property type="entry name" value="CENP-V_GFA DOMAIN-CONTAINING PROTEIN-RELATED"/>
    <property type="match status" value="1"/>
</dbReference>
<dbReference type="EMBL" id="CP073078">
    <property type="protein sequence ID" value="QUD86676.1"/>
    <property type="molecule type" value="Genomic_DNA"/>
</dbReference>
<keyword evidence="3" id="KW-0862">Zinc</keyword>
<dbReference type="SUPFAM" id="SSF51316">
    <property type="entry name" value="Mss4-like"/>
    <property type="match status" value="1"/>
</dbReference>
<dbReference type="Gene3D" id="3.90.1590.10">
    <property type="entry name" value="glutathione-dependent formaldehyde- activating enzyme (gfa)"/>
    <property type="match status" value="1"/>
</dbReference>
<dbReference type="Pfam" id="PF04828">
    <property type="entry name" value="GFA"/>
    <property type="match status" value="1"/>
</dbReference>
<dbReference type="Proteomes" id="UP000676409">
    <property type="component" value="Chromosome"/>
</dbReference>
<dbReference type="RefSeq" id="WP_211936728.1">
    <property type="nucleotide sequence ID" value="NZ_CP073078.1"/>
</dbReference>
<dbReference type="AlphaFoldDB" id="A0A975FWY7"/>
<dbReference type="KEGG" id="caul:KCG34_16535"/>
<dbReference type="GO" id="GO:0016846">
    <property type="term" value="F:carbon-sulfur lyase activity"/>
    <property type="evidence" value="ECO:0007669"/>
    <property type="project" value="InterPro"/>
</dbReference>
<dbReference type="PROSITE" id="PS51891">
    <property type="entry name" value="CENP_V_GFA"/>
    <property type="match status" value="1"/>
</dbReference>
<evidence type="ECO:0000313" key="6">
    <source>
        <dbReference type="EMBL" id="QUD86676.1"/>
    </source>
</evidence>
<organism evidence="6 7">
    <name type="scientific">Phenylobacterium montanum</name>
    <dbReference type="NCBI Taxonomy" id="2823693"/>
    <lineage>
        <taxon>Bacteria</taxon>
        <taxon>Pseudomonadati</taxon>
        <taxon>Pseudomonadota</taxon>
        <taxon>Alphaproteobacteria</taxon>
        <taxon>Caulobacterales</taxon>
        <taxon>Caulobacteraceae</taxon>
        <taxon>Phenylobacterium</taxon>
    </lineage>
</organism>
<comment type="similarity">
    <text evidence="1">Belongs to the Gfa family.</text>
</comment>
<evidence type="ECO:0000256" key="1">
    <source>
        <dbReference type="ARBA" id="ARBA00005495"/>
    </source>
</evidence>
<accession>A0A975FWY7</accession>
<name>A0A975FWY7_9CAUL</name>
<evidence type="ECO:0000256" key="4">
    <source>
        <dbReference type="ARBA" id="ARBA00023239"/>
    </source>
</evidence>